<keyword evidence="1" id="KW-0004">4Fe-4S</keyword>
<keyword evidence="6" id="KW-0812">Transmembrane</keyword>
<feature type="transmembrane region" description="Helical" evidence="6">
    <location>
        <begin position="15"/>
        <end position="36"/>
    </location>
</feature>
<sequence>MTPPFSPATATLGGLPLWPLFVLIPLAGIATFAWTLRRRLEPLFRAAPDPRLDKVPARILLVLRLWLAQGRHPRYLLAGVLHIVLFAGFLVLGARSLQMVFLGFVEGFSLPGLGPAYAVAKDAAAAATLAAVLILAVRRAAFMPARYKVPPGQGKDHTPEALLILGLITTLLVSEGLFEGSLLAATGGWALPLTLPWAASHLLAGASRETLAGLHTAAYAVHDLAFFGFLCLLPLGKHFHVITSLFNVFFMRTAAGNVKPVRHGVPDDRLDEVPSFGVKKLEDFTWKHLLDFYSCADCGRCTDRCPANAVGRPLSPRFISIKGRDLAFAQYPVLGGNAPSVPLIGGIYSEAEIWSCTTCGACEEECPLGIEYIDKIVDLRRGMVDEGMVPQSLQKPLSALEKRGNPWGKLEKKRGEWTAGAGIEVKSAERGETAPMLYFVDSMTSYDDRSQRIAQASARILSRAGADFAILGKEERDSGHDVRRFGEETLFQSLRDMNLEAIAASGATEIVVNDPHALNALRNDYPGVPPVRHISELIAEGVKRGKLKPRPLEGPQRTYTLHDPCYLGRHNGVYDAPREALDAIPGLRRVEMEGNCRDRSFCCGGGGLTLFQEHEEEQRMGVKRVEMARAAGADVIVTACPYCLTNIEDAIKVSGLEGRMEAVDLAELVDGQLD</sequence>
<evidence type="ECO:0000256" key="2">
    <source>
        <dbReference type="ARBA" id="ARBA00022723"/>
    </source>
</evidence>
<dbReference type="PROSITE" id="PS51379">
    <property type="entry name" value="4FE4S_FER_2"/>
    <property type="match status" value="2"/>
</dbReference>
<dbReference type="Gene3D" id="1.10.1060.10">
    <property type="entry name" value="Alpha-helical ferredoxin"/>
    <property type="match status" value="1"/>
</dbReference>
<evidence type="ECO:0000256" key="4">
    <source>
        <dbReference type="ARBA" id="ARBA00023004"/>
    </source>
</evidence>
<dbReference type="PROSITE" id="PS00198">
    <property type="entry name" value="4FE4S_FER_1"/>
    <property type="match status" value="2"/>
</dbReference>
<feature type="transmembrane region" description="Helical" evidence="6">
    <location>
        <begin position="216"/>
        <end position="236"/>
    </location>
</feature>
<dbReference type="Pfam" id="PF13187">
    <property type="entry name" value="Fer4_9"/>
    <property type="match status" value="1"/>
</dbReference>
<dbReference type="PANTHER" id="PTHR43255">
    <property type="entry name" value="IRON-SULFUR-BINDING OXIDOREDUCTASE FADF-RELATED-RELATED"/>
    <property type="match status" value="1"/>
</dbReference>
<dbReference type="GO" id="GO:0051539">
    <property type="term" value="F:4 iron, 4 sulfur cluster binding"/>
    <property type="evidence" value="ECO:0007669"/>
    <property type="project" value="UniProtKB-KW"/>
</dbReference>
<evidence type="ECO:0000256" key="1">
    <source>
        <dbReference type="ARBA" id="ARBA00022485"/>
    </source>
</evidence>
<reference evidence="8" key="1">
    <citation type="journal article" date="2023" name="Int. J. Syst. Evol. Microbiol.">
        <title>Mesoterricola silvestris gen. nov., sp. nov., Mesoterricola sediminis sp. nov., Geothrix oryzae sp. nov., Geothrix edaphica sp. nov., Geothrix rubra sp. nov., and Geothrix limicola sp. nov., six novel members of Acidobacteriota isolated from soils.</title>
        <authorList>
            <person name="Itoh H."/>
            <person name="Sugisawa Y."/>
            <person name="Mise K."/>
            <person name="Xu Z."/>
            <person name="Kuniyasu M."/>
            <person name="Ushijima N."/>
            <person name="Kawano K."/>
            <person name="Kobayashi E."/>
            <person name="Shiratori Y."/>
            <person name="Masuda Y."/>
            <person name="Senoo K."/>
        </authorList>
    </citation>
    <scope>NUCLEOTIDE SEQUENCE</scope>
    <source>
        <strain evidence="8">W786</strain>
    </source>
</reference>
<dbReference type="InterPro" id="IPR051460">
    <property type="entry name" value="HdrC_iron-sulfur_subunit"/>
</dbReference>
<dbReference type="Pfam" id="PF02754">
    <property type="entry name" value="CCG"/>
    <property type="match status" value="2"/>
</dbReference>
<protein>
    <recommendedName>
        <fullName evidence="7">4Fe-4S ferredoxin-type domain-containing protein</fullName>
    </recommendedName>
</protein>
<dbReference type="InterPro" id="IPR009051">
    <property type="entry name" value="Helical_ferredxn"/>
</dbReference>
<dbReference type="SUPFAM" id="SSF46548">
    <property type="entry name" value="alpha-helical ferredoxin"/>
    <property type="match status" value="1"/>
</dbReference>
<keyword evidence="5" id="KW-0411">Iron-sulfur</keyword>
<dbReference type="GO" id="GO:0046872">
    <property type="term" value="F:metal ion binding"/>
    <property type="evidence" value="ECO:0007669"/>
    <property type="project" value="UniProtKB-KW"/>
</dbReference>
<feature type="transmembrane region" description="Helical" evidence="6">
    <location>
        <begin position="75"/>
        <end position="94"/>
    </location>
</feature>
<dbReference type="GO" id="GO:0005886">
    <property type="term" value="C:plasma membrane"/>
    <property type="evidence" value="ECO:0007669"/>
    <property type="project" value="TreeGrafter"/>
</dbReference>
<dbReference type="Gene3D" id="1.20.950.20">
    <property type="entry name" value="Transmembrane di-heme cytochromes, Chain C"/>
    <property type="match status" value="1"/>
</dbReference>
<dbReference type="InterPro" id="IPR017896">
    <property type="entry name" value="4Fe4S_Fe-S-bd"/>
</dbReference>
<dbReference type="Proteomes" id="UP001228113">
    <property type="component" value="Chromosome"/>
</dbReference>
<feature type="transmembrane region" description="Helical" evidence="6">
    <location>
        <begin position="114"/>
        <end position="137"/>
    </location>
</feature>
<keyword evidence="4" id="KW-0408">Iron</keyword>
<dbReference type="GO" id="GO:0016491">
    <property type="term" value="F:oxidoreductase activity"/>
    <property type="evidence" value="ECO:0007669"/>
    <property type="project" value="UniProtKB-KW"/>
</dbReference>
<dbReference type="InterPro" id="IPR004017">
    <property type="entry name" value="Cys_rich_dom"/>
</dbReference>
<proteinExistence type="predicted"/>
<dbReference type="AlphaFoldDB" id="A0AA48KBG2"/>
<keyword evidence="2" id="KW-0479">Metal-binding</keyword>
<evidence type="ECO:0000256" key="3">
    <source>
        <dbReference type="ARBA" id="ARBA00023002"/>
    </source>
</evidence>
<feature type="domain" description="4Fe-4S ferredoxin-type" evidence="7">
    <location>
        <begin position="286"/>
        <end position="315"/>
    </location>
</feature>
<evidence type="ECO:0000313" key="8">
    <source>
        <dbReference type="EMBL" id="BDU76069.1"/>
    </source>
</evidence>
<evidence type="ECO:0000259" key="7">
    <source>
        <dbReference type="PROSITE" id="PS51379"/>
    </source>
</evidence>
<name>A0AA48KBG2_9BACT</name>
<dbReference type="InterPro" id="IPR017900">
    <property type="entry name" value="4Fe4S_Fe_S_CS"/>
</dbReference>
<dbReference type="RefSeq" id="WP_243347506.1">
    <property type="nucleotide sequence ID" value="NZ_AP027081.1"/>
</dbReference>
<dbReference type="InterPro" id="IPR036197">
    <property type="entry name" value="NarG-like_sf"/>
</dbReference>
<gene>
    <name evidence="8" type="ORF">METESE_10270</name>
</gene>
<dbReference type="KEGG" id="msea:METESE_10270"/>
<dbReference type="EMBL" id="AP027081">
    <property type="protein sequence ID" value="BDU76069.1"/>
    <property type="molecule type" value="Genomic_DNA"/>
</dbReference>
<keyword evidence="6" id="KW-0472">Membrane</keyword>
<keyword evidence="3" id="KW-0560">Oxidoreductase</keyword>
<dbReference type="SUPFAM" id="SSF103501">
    <property type="entry name" value="Respiratory nitrate reductase 1 gamma chain"/>
    <property type="match status" value="1"/>
</dbReference>
<evidence type="ECO:0000256" key="5">
    <source>
        <dbReference type="ARBA" id="ARBA00023014"/>
    </source>
</evidence>
<organism evidence="8 9">
    <name type="scientific">Mesoterricola sediminis</name>
    <dbReference type="NCBI Taxonomy" id="2927980"/>
    <lineage>
        <taxon>Bacteria</taxon>
        <taxon>Pseudomonadati</taxon>
        <taxon>Acidobacteriota</taxon>
        <taxon>Holophagae</taxon>
        <taxon>Holophagales</taxon>
        <taxon>Holophagaceae</taxon>
        <taxon>Mesoterricola</taxon>
    </lineage>
</organism>
<evidence type="ECO:0000256" key="6">
    <source>
        <dbReference type="SAM" id="Phobius"/>
    </source>
</evidence>
<dbReference type="PANTHER" id="PTHR43255:SF1">
    <property type="entry name" value="IRON-SULFUR-BINDING OXIDOREDUCTASE FADF-RELATED"/>
    <property type="match status" value="1"/>
</dbReference>
<keyword evidence="6" id="KW-1133">Transmembrane helix</keyword>
<feature type="domain" description="4Fe-4S ferredoxin-type" evidence="7">
    <location>
        <begin position="345"/>
        <end position="376"/>
    </location>
</feature>
<evidence type="ECO:0000313" key="9">
    <source>
        <dbReference type="Proteomes" id="UP001228113"/>
    </source>
</evidence>
<keyword evidence="9" id="KW-1185">Reference proteome</keyword>
<accession>A0AA48KBG2</accession>